<evidence type="ECO:0000256" key="5">
    <source>
        <dbReference type="ARBA" id="ARBA00023180"/>
    </source>
</evidence>
<evidence type="ECO:0000256" key="1">
    <source>
        <dbReference type="ARBA" id="ARBA00011079"/>
    </source>
</evidence>
<evidence type="ECO:0000256" key="2">
    <source>
        <dbReference type="ARBA" id="ARBA00022670"/>
    </source>
</evidence>
<dbReference type="Pfam" id="PF05577">
    <property type="entry name" value="Peptidase_S28"/>
    <property type="match status" value="1"/>
</dbReference>
<sequence>MSCNELGYFQPIDAKSIGSKWKAGKISLKYFVDLCYDIFHNPKFTIDWIKKQVEATNVYYGGMEMRGASHIILPSGSLDSWRIIGKLSSDNPAIVPVVIEGESHASDMYAPVSEDSDALKKARKKIETTLFKWLGITIE</sequence>
<dbReference type="OrthoDB" id="5842864at2759"/>
<dbReference type="AlphaFoldDB" id="A0A2A2KGM9"/>
<proteinExistence type="inferred from homology"/>
<dbReference type="PANTHER" id="PTHR11010">
    <property type="entry name" value="PROTEASE S28 PRO-X CARBOXYPEPTIDASE-RELATED"/>
    <property type="match status" value="1"/>
</dbReference>
<keyword evidence="2" id="KW-0645">Protease</keyword>
<dbReference type="EMBL" id="LIAE01008643">
    <property type="protein sequence ID" value="PAV73144.1"/>
    <property type="molecule type" value="Genomic_DNA"/>
</dbReference>
<gene>
    <name evidence="6" type="ORF">WR25_08359</name>
</gene>
<evidence type="ECO:0000256" key="4">
    <source>
        <dbReference type="ARBA" id="ARBA00022801"/>
    </source>
</evidence>
<keyword evidence="5" id="KW-0325">Glycoprotein</keyword>
<dbReference type="GO" id="GO:0008239">
    <property type="term" value="F:dipeptidyl-peptidase activity"/>
    <property type="evidence" value="ECO:0007669"/>
    <property type="project" value="TreeGrafter"/>
</dbReference>
<dbReference type="Proteomes" id="UP000218231">
    <property type="component" value="Unassembled WGS sequence"/>
</dbReference>
<protein>
    <submittedName>
        <fullName evidence="6">Uncharacterized protein</fullName>
    </submittedName>
</protein>
<keyword evidence="3" id="KW-0732">Signal</keyword>
<dbReference type="Gene3D" id="3.40.50.1820">
    <property type="entry name" value="alpha/beta hydrolase"/>
    <property type="match status" value="1"/>
</dbReference>
<keyword evidence="4" id="KW-0378">Hydrolase</keyword>
<organism evidence="6 7">
    <name type="scientific">Diploscapter pachys</name>
    <dbReference type="NCBI Taxonomy" id="2018661"/>
    <lineage>
        <taxon>Eukaryota</taxon>
        <taxon>Metazoa</taxon>
        <taxon>Ecdysozoa</taxon>
        <taxon>Nematoda</taxon>
        <taxon>Chromadorea</taxon>
        <taxon>Rhabditida</taxon>
        <taxon>Rhabditina</taxon>
        <taxon>Rhabditomorpha</taxon>
        <taxon>Rhabditoidea</taxon>
        <taxon>Rhabditidae</taxon>
        <taxon>Diploscapter</taxon>
    </lineage>
</organism>
<keyword evidence="7" id="KW-1185">Reference proteome</keyword>
<dbReference type="GO" id="GO:0070008">
    <property type="term" value="F:serine-type exopeptidase activity"/>
    <property type="evidence" value="ECO:0007669"/>
    <property type="project" value="InterPro"/>
</dbReference>
<comment type="caution">
    <text evidence="6">The sequence shown here is derived from an EMBL/GenBank/DDBJ whole genome shotgun (WGS) entry which is preliminary data.</text>
</comment>
<dbReference type="GO" id="GO:0006508">
    <property type="term" value="P:proteolysis"/>
    <property type="evidence" value="ECO:0007669"/>
    <property type="project" value="UniProtKB-KW"/>
</dbReference>
<reference evidence="6 7" key="1">
    <citation type="journal article" date="2017" name="Curr. Biol.">
        <title>Genome architecture and evolution of a unichromosomal asexual nematode.</title>
        <authorList>
            <person name="Fradin H."/>
            <person name="Zegar C."/>
            <person name="Gutwein M."/>
            <person name="Lucas J."/>
            <person name="Kovtun M."/>
            <person name="Corcoran D."/>
            <person name="Baugh L.R."/>
            <person name="Kiontke K."/>
            <person name="Gunsalus K."/>
            <person name="Fitch D.H."/>
            <person name="Piano F."/>
        </authorList>
    </citation>
    <scope>NUCLEOTIDE SEQUENCE [LARGE SCALE GENOMIC DNA]</scope>
    <source>
        <strain evidence="6">PF1309</strain>
    </source>
</reference>
<dbReference type="InterPro" id="IPR029058">
    <property type="entry name" value="AB_hydrolase_fold"/>
</dbReference>
<dbReference type="InterPro" id="IPR008758">
    <property type="entry name" value="Peptidase_S28"/>
</dbReference>
<name>A0A2A2KGM9_9BILA</name>
<evidence type="ECO:0000313" key="6">
    <source>
        <dbReference type="EMBL" id="PAV73144.1"/>
    </source>
</evidence>
<evidence type="ECO:0000313" key="7">
    <source>
        <dbReference type="Proteomes" id="UP000218231"/>
    </source>
</evidence>
<dbReference type="PANTHER" id="PTHR11010:SF117">
    <property type="entry name" value="SERINE PROTEASE 16"/>
    <property type="match status" value="1"/>
</dbReference>
<comment type="similarity">
    <text evidence="1">Belongs to the peptidase S28 family.</text>
</comment>
<accession>A0A2A2KGM9</accession>
<evidence type="ECO:0000256" key="3">
    <source>
        <dbReference type="ARBA" id="ARBA00022729"/>
    </source>
</evidence>